<feature type="domain" description="Ionotropic glutamate receptor L-glutamate and glycine-binding" evidence="23">
    <location>
        <begin position="411"/>
        <end position="475"/>
    </location>
</feature>
<dbReference type="Ensembl" id="ENSATET00000028862.2">
    <property type="protein sequence ID" value="ENSATEP00000028420.2"/>
    <property type="gene ID" value="ENSATEG00000019579.3"/>
</dbReference>
<feature type="transmembrane region" description="Helical" evidence="20">
    <location>
        <begin position="609"/>
        <end position="630"/>
    </location>
</feature>
<evidence type="ECO:0000256" key="9">
    <source>
        <dbReference type="ARBA" id="ARBA00023170"/>
    </source>
</evidence>
<feature type="disulfide bond" evidence="19">
    <location>
        <begin position="719"/>
        <end position="773"/>
    </location>
</feature>
<evidence type="ECO:0000256" key="5">
    <source>
        <dbReference type="ARBA" id="ARBA00022989"/>
    </source>
</evidence>
<dbReference type="STRING" id="64144.ENSATEP00000028420"/>
<evidence type="ECO:0000256" key="19">
    <source>
        <dbReference type="PIRSR" id="PIRSR601508-3"/>
    </source>
</evidence>
<dbReference type="Pfam" id="PF01094">
    <property type="entry name" value="ANF_receptor"/>
    <property type="match status" value="1"/>
</dbReference>
<feature type="chain" id="PRO_5030001769" description="Glutamate receptor" evidence="20">
    <location>
        <begin position="27"/>
        <end position="1028"/>
    </location>
</feature>
<keyword evidence="2 20" id="KW-1003">Cell membrane</keyword>
<feature type="compositionally biased region" description="Polar residues" evidence="21">
    <location>
        <begin position="1019"/>
        <end position="1028"/>
    </location>
</feature>
<dbReference type="PANTHER" id="PTHR18966">
    <property type="entry name" value="IONOTROPIC GLUTAMATE RECEPTOR"/>
    <property type="match status" value="1"/>
</dbReference>
<keyword evidence="7 20" id="KW-0406">Ion transport</keyword>
<evidence type="ECO:0000256" key="13">
    <source>
        <dbReference type="ARBA" id="ARBA00023286"/>
    </source>
</evidence>
<feature type="region of interest" description="Disordered" evidence="21">
    <location>
        <begin position="953"/>
        <end position="1028"/>
    </location>
</feature>
<evidence type="ECO:0000313" key="24">
    <source>
        <dbReference type="Ensembl" id="ENSATEP00000028420.2"/>
    </source>
</evidence>
<dbReference type="OrthoDB" id="5984008at2759"/>
<feature type="binding site" evidence="17">
    <location>
        <position position="658"/>
    </location>
    <ligand>
        <name>L-glutamate</name>
        <dbReference type="ChEBI" id="CHEBI:29985"/>
    </ligand>
</feature>
<evidence type="ECO:0000313" key="25">
    <source>
        <dbReference type="Proteomes" id="UP000265040"/>
    </source>
</evidence>
<reference evidence="24" key="3">
    <citation type="submission" date="2025-09" db="UniProtKB">
        <authorList>
            <consortium name="Ensembl"/>
        </authorList>
    </citation>
    <scope>IDENTIFICATION</scope>
</reference>
<feature type="binding site" evidence="17">
    <location>
        <position position="707"/>
    </location>
    <ligand>
        <name>L-glutamate</name>
        <dbReference type="ChEBI" id="CHEBI:29985"/>
    </ligand>
</feature>
<keyword evidence="8 20" id="KW-0472">Membrane</keyword>
<dbReference type="GO" id="GO:0042734">
    <property type="term" value="C:presynaptic membrane"/>
    <property type="evidence" value="ECO:0007669"/>
    <property type="project" value="UniProtKB-SubCell"/>
</dbReference>
<evidence type="ECO:0000256" key="4">
    <source>
        <dbReference type="ARBA" id="ARBA00022729"/>
    </source>
</evidence>
<reference evidence="24" key="1">
    <citation type="submission" date="2021-04" db="EMBL/GenBank/DDBJ databases">
        <authorList>
            <consortium name="Wellcome Sanger Institute Data Sharing"/>
        </authorList>
    </citation>
    <scope>NUCLEOTIDE SEQUENCE [LARGE SCALE GENOMIC DNA]</scope>
</reference>
<evidence type="ECO:0000256" key="16">
    <source>
        <dbReference type="ARBA" id="ARBA00034107"/>
    </source>
</evidence>
<keyword evidence="4 20" id="KW-0732">Signal</keyword>
<dbReference type="InterPro" id="IPR015683">
    <property type="entry name" value="Ionotropic_Glu_rcpt"/>
</dbReference>
<proteinExistence type="inferred from homology"/>
<feature type="transmembrane region" description="Helical" evidence="20">
    <location>
        <begin position="789"/>
        <end position="813"/>
    </location>
</feature>
<dbReference type="GO" id="GO:0045211">
    <property type="term" value="C:postsynaptic membrane"/>
    <property type="evidence" value="ECO:0007669"/>
    <property type="project" value="UniProtKB-SubCell"/>
</dbReference>
<dbReference type="SMART" id="SM00918">
    <property type="entry name" value="Lig_chan-Glu_bd"/>
    <property type="match status" value="1"/>
</dbReference>
<evidence type="ECO:0000256" key="1">
    <source>
        <dbReference type="ARBA" id="ARBA00022448"/>
    </source>
</evidence>
<keyword evidence="10" id="KW-0325">Glycoprotein</keyword>
<dbReference type="CDD" id="cd06394">
    <property type="entry name" value="PBP1_iGluR_Kainate_KA1_2"/>
    <property type="match status" value="1"/>
</dbReference>
<evidence type="ECO:0000256" key="20">
    <source>
        <dbReference type="RuleBase" id="RU367118"/>
    </source>
</evidence>
<evidence type="ECO:0000259" key="23">
    <source>
        <dbReference type="SMART" id="SM00918"/>
    </source>
</evidence>
<evidence type="ECO:0000256" key="11">
    <source>
        <dbReference type="ARBA" id="ARBA00023257"/>
    </source>
</evidence>
<evidence type="ECO:0000259" key="22">
    <source>
        <dbReference type="SMART" id="SM00079"/>
    </source>
</evidence>
<evidence type="ECO:0000256" key="15">
    <source>
        <dbReference type="ARBA" id="ARBA00034104"/>
    </source>
</evidence>
<accession>A0A3Q1J6G1</accession>
<feature type="binding site" evidence="17">
    <location>
        <position position="491"/>
    </location>
    <ligand>
        <name>L-glutamate</name>
        <dbReference type="ChEBI" id="CHEBI:29985"/>
    </ligand>
</feature>
<feature type="transmembrane region" description="Helical" evidence="20">
    <location>
        <begin position="530"/>
        <end position="550"/>
    </location>
</feature>
<evidence type="ECO:0000256" key="12">
    <source>
        <dbReference type="ARBA" id="ARBA00023273"/>
    </source>
</evidence>
<keyword evidence="12" id="KW-0966">Cell projection</keyword>
<feature type="signal peptide" evidence="20">
    <location>
        <begin position="1"/>
        <end position="26"/>
    </location>
</feature>
<name>A0A3Q1J6G1_ANATE</name>
<protein>
    <recommendedName>
        <fullName evidence="20">Glutamate receptor</fullName>
    </recommendedName>
</protein>
<dbReference type="FunFam" id="3.40.190.10:FF:000072">
    <property type="entry name" value="glutamate receptor ionotropic, kainate 4"/>
    <property type="match status" value="1"/>
</dbReference>
<feature type="binding site" evidence="17">
    <location>
        <position position="486"/>
    </location>
    <ligand>
        <name>L-glutamate</name>
        <dbReference type="ChEBI" id="CHEBI:29985"/>
    </ligand>
</feature>
<dbReference type="SUPFAM" id="SSF53822">
    <property type="entry name" value="Periplasmic binding protein-like I"/>
    <property type="match status" value="1"/>
</dbReference>
<dbReference type="SUPFAM" id="SSF53850">
    <property type="entry name" value="Periplasmic binding protein-like II"/>
    <property type="match status" value="1"/>
</dbReference>
<dbReference type="InParanoid" id="A0A3Q1J6G1"/>
<comment type="similarity">
    <text evidence="20">Belongs to the glutamate-gated ion channel (TC 1.A.10.1) family.</text>
</comment>
<evidence type="ECO:0000256" key="21">
    <source>
        <dbReference type="SAM" id="MobiDB-lite"/>
    </source>
</evidence>
<comment type="function">
    <text evidence="20">Receptor for glutamate that functions as a ligand-gated ion channel in the central nervous system and plays an important role in excitatory synaptic transmission. L-glutamate acts as an excitatory neurotransmitter at many synapses in the central nervous system.</text>
</comment>
<keyword evidence="9 20" id="KW-0675">Receptor</keyword>
<dbReference type="Pfam" id="PF10613">
    <property type="entry name" value="Lig_chan-Glu_bd"/>
    <property type="match status" value="1"/>
</dbReference>
<dbReference type="InterPro" id="IPR028082">
    <property type="entry name" value="Peripla_BP_I"/>
</dbReference>
<dbReference type="GeneTree" id="ENSGT00940000158852"/>
<dbReference type="InterPro" id="IPR001828">
    <property type="entry name" value="ANF_lig-bd_rcpt"/>
</dbReference>
<feature type="compositionally biased region" description="Pro residues" evidence="21">
    <location>
        <begin position="1005"/>
        <end position="1016"/>
    </location>
</feature>
<evidence type="ECO:0000256" key="3">
    <source>
        <dbReference type="ARBA" id="ARBA00022692"/>
    </source>
</evidence>
<feature type="domain" description="Ionotropic glutamate receptor C-terminal" evidence="22">
    <location>
        <begin position="401"/>
        <end position="770"/>
    </location>
</feature>
<dbReference type="AlphaFoldDB" id="A0A3Q1J6G1"/>
<evidence type="ECO:0000256" key="18">
    <source>
        <dbReference type="PIRSR" id="PIRSR601508-2"/>
    </source>
</evidence>
<evidence type="ECO:0000256" key="6">
    <source>
        <dbReference type="ARBA" id="ARBA00023018"/>
    </source>
</evidence>
<dbReference type="Gene3D" id="3.40.50.2300">
    <property type="match status" value="2"/>
</dbReference>
<dbReference type="PRINTS" id="PR00177">
    <property type="entry name" value="NMDARECEPTOR"/>
</dbReference>
<reference evidence="24" key="2">
    <citation type="submission" date="2025-08" db="UniProtKB">
        <authorList>
            <consortium name="Ensembl"/>
        </authorList>
    </citation>
    <scope>IDENTIFICATION</scope>
</reference>
<keyword evidence="13 20" id="KW-1071">Ligand-gated ion channel</keyword>
<gene>
    <name evidence="24" type="primary">GRIK5</name>
</gene>
<feature type="compositionally biased region" description="Gly residues" evidence="21">
    <location>
        <begin position="891"/>
        <end position="900"/>
    </location>
</feature>
<keyword evidence="1 20" id="KW-0813">Transport</keyword>
<dbReference type="InterPro" id="IPR019594">
    <property type="entry name" value="Glu/Gly-bd"/>
</dbReference>
<evidence type="ECO:0000256" key="10">
    <source>
        <dbReference type="ARBA" id="ARBA00023180"/>
    </source>
</evidence>
<feature type="region of interest" description="Disordered" evidence="21">
    <location>
        <begin position="886"/>
        <end position="929"/>
    </location>
</feature>
<keyword evidence="25" id="KW-1185">Reference proteome</keyword>
<feature type="binding site" evidence="17">
    <location>
        <position position="659"/>
    </location>
    <ligand>
        <name>L-glutamate</name>
        <dbReference type="ChEBI" id="CHEBI:29985"/>
    </ligand>
</feature>
<evidence type="ECO:0000256" key="8">
    <source>
        <dbReference type="ARBA" id="ARBA00023136"/>
    </source>
</evidence>
<keyword evidence="11 20" id="KW-0628">Postsynaptic cell membrane</keyword>
<organism evidence="24 25">
    <name type="scientific">Anabas testudineus</name>
    <name type="common">Climbing perch</name>
    <name type="synonym">Anthias testudineus</name>
    <dbReference type="NCBI Taxonomy" id="64144"/>
    <lineage>
        <taxon>Eukaryota</taxon>
        <taxon>Metazoa</taxon>
        <taxon>Chordata</taxon>
        <taxon>Craniata</taxon>
        <taxon>Vertebrata</taxon>
        <taxon>Euteleostomi</taxon>
        <taxon>Actinopterygii</taxon>
        <taxon>Neopterygii</taxon>
        <taxon>Teleostei</taxon>
        <taxon>Neoteleostei</taxon>
        <taxon>Acanthomorphata</taxon>
        <taxon>Anabantaria</taxon>
        <taxon>Anabantiformes</taxon>
        <taxon>Anabantoidei</taxon>
        <taxon>Anabantidae</taxon>
        <taxon>Anabas</taxon>
    </lineage>
</organism>
<dbReference type="Pfam" id="PF00060">
    <property type="entry name" value="Lig_chan"/>
    <property type="match status" value="1"/>
</dbReference>
<keyword evidence="14 20" id="KW-0407">Ion channel</keyword>
<sequence length="1028" mass="114700">MISRVRFFSEALFLILLHQLFIRSRSAILDDQSVCGRGERLALALARENINSVMEGPARARVEVDIYELQKDSQYDTTDTMCQILPKGVVSVIGPASSPASGSTVSHICGEKEIPHVKIGPEETPRLPYLRFASVTLYPSNEDLSLAIGAILRSFSYPSASLVCAKAECLLRLEELVRRFLISRETLSIRMLDDNLDPTPLLKEIRDDKVATIIIDANASVSYLILKKASELGMTSAFYKYILTTMDFPLLRLDDIVDEQSNIVGFSMFNTTHPFYLEFIRSLNLSWREGCDLTYPGPALSSALMFDAVHVVVGAVRELNRSQEIGVKPLSCTSPQIWQHGTSLMNYLRMVEYDGLTGRVEFNSKGQRTNYTLRILEKHRGGFWVSYSLDINVSETLANKTLIVTTILENPYVMRKDNYQDYQGNDQYEGFCVDMLRELADILKFSFKIKLVDDGLYGAPEPNGSWTGMVGELINRKADLAVAGFTITSEREKVIDFSKPFMTLGISILYRVQLGRKPGYFSFLDPFSPAVWLFMLLAYLAVSCVLFLAARLSPYEWYNPHPCLRERRDMLENQYTLGNSLWFPVGGFMQQGSEIMPRALSTRCVSGVWWAFTLIIISSYTANLAAFLTVQRMEVPIESPDDLADQTNIEYGTIHGGSTMTFFMNSRYQTYQRMWNYMNSKQPSVFVKSTEEGIARVLNSKYAFLMESTMNEYHRGLNCNLTQIGGLLDTKGYGIGMPLGSPFRDEITLAILQLQENNRLEILKRRWWEGGQCPKEEDHRAKGLGMENIGGIFVVLICGLIIAVFVAIMEFVWSTRRSAETDEVSVCQEMITEFRNAVSCKKSSRMRRRRPLSSSVALRHPTRIALGAPRPLRLVREMRLSNGKLYSGAGPLTGGAGGTGPSDLGPGPQRILDDPLGANTTPPPPAPTPVMLPARSCTHVRICQECRRIQSLRSGSSIGSTSTRIPPPSSAPLPRLPPPPPPSSSNTDSEGGGGPSPRRLHHSPPPHTPRPIPPPQSSNTTDQMGDQD</sequence>
<keyword evidence="5 20" id="KW-1133">Transmembrane helix</keyword>
<dbReference type="InterPro" id="IPR001320">
    <property type="entry name" value="Iontro_rcpt_C"/>
</dbReference>
<evidence type="ECO:0000256" key="7">
    <source>
        <dbReference type="ARBA" id="ARBA00023065"/>
    </source>
</evidence>
<keyword evidence="19" id="KW-1015">Disulfide bond</keyword>
<dbReference type="SMART" id="SM00079">
    <property type="entry name" value="PBPe"/>
    <property type="match status" value="1"/>
</dbReference>
<keyword evidence="3 20" id="KW-0812">Transmembrane</keyword>
<evidence type="ECO:0000256" key="14">
    <source>
        <dbReference type="ARBA" id="ARBA00023303"/>
    </source>
</evidence>
<keyword evidence="6 20" id="KW-0770">Synapse</keyword>
<dbReference type="Gene3D" id="1.10.287.70">
    <property type="match status" value="1"/>
</dbReference>
<dbReference type="GO" id="GO:0038023">
    <property type="term" value="F:signaling receptor activity"/>
    <property type="evidence" value="ECO:0007669"/>
    <property type="project" value="InterPro"/>
</dbReference>
<comment type="subcellular location">
    <subcellularLocation>
        <location evidence="15 20">Postsynaptic cell membrane</location>
        <topology evidence="15 20">Multi-pass membrane protein</topology>
    </subcellularLocation>
    <subcellularLocation>
        <location evidence="16">Presynaptic cell membrane</location>
        <topology evidence="16">Multi-pass membrane protein</topology>
    </subcellularLocation>
</comment>
<dbReference type="Gene3D" id="3.40.190.10">
    <property type="entry name" value="Periplasmic binding protein-like II"/>
    <property type="match status" value="2"/>
</dbReference>
<evidence type="ECO:0000256" key="2">
    <source>
        <dbReference type="ARBA" id="ARBA00022475"/>
    </source>
</evidence>
<dbReference type="GO" id="GO:0015276">
    <property type="term" value="F:ligand-gated monoatomic ion channel activity"/>
    <property type="evidence" value="ECO:0007669"/>
    <property type="project" value="InterPro"/>
</dbReference>
<feature type="site" description="Crucial to convey clamshell closure to channel opening" evidence="18">
    <location>
        <position position="637"/>
    </location>
</feature>
<feature type="compositionally biased region" description="Low complexity" evidence="21">
    <location>
        <begin position="953"/>
        <end position="964"/>
    </location>
</feature>
<dbReference type="Proteomes" id="UP000265040">
    <property type="component" value="Chromosome 16"/>
</dbReference>
<dbReference type="InterPro" id="IPR001508">
    <property type="entry name" value="Iono_Glu_rcpt_met"/>
</dbReference>
<feature type="compositionally biased region" description="Pro residues" evidence="21">
    <location>
        <begin position="965"/>
        <end position="983"/>
    </location>
</feature>
<dbReference type="FunFam" id="3.40.190.10:FF:000060">
    <property type="entry name" value="Glutamate receptor ionotropic, kainate 1"/>
    <property type="match status" value="1"/>
</dbReference>
<dbReference type="FunFam" id="1.10.287.70:FF:000010">
    <property type="entry name" value="Putative glutamate receptor ionotropic kainate 1"/>
    <property type="match status" value="1"/>
</dbReference>
<evidence type="ECO:0000256" key="17">
    <source>
        <dbReference type="PIRSR" id="PIRSR601508-1"/>
    </source>
</evidence>